<accession>A0ACB8Z749</accession>
<name>A0ACB8Z749_ARCLA</name>
<evidence type="ECO:0000313" key="1">
    <source>
        <dbReference type="EMBL" id="KAI3693301.1"/>
    </source>
</evidence>
<protein>
    <submittedName>
        <fullName evidence="1">Uncharacterized protein</fullName>
    </submittedName>
</protein>
<keyword evidence="2" id="KW-1185">Reference proteome</keyword>
<organism evidence="1 2">
    <name type="scientific">Arctium lappa</name>
    <name type="common">Greater burdock</name>
    <name type="synonym">Lappa major</name>
    <dbReference type="NCBI Taxonomy" id="4217"/>
    <lineage>
        <taxon>Eukaryota</taxon>
        <taxon>Viridiplantae</taxon>
        <taxon>Streptophyta</taxon>
        <taxon>Embryophyta</taxon>
        <taxon>Tracheophyta</taxon>
        <taxon>Spermatophyta</taxon>
        <taxon>Magnoliopsida</taxon>
        <taxon>eudicotyledons</taxon>
        <taxon>Gunneridae</taxon>
        <taxon>Pentapetalae</taxon>
        <taxon>asterids</taxon>
        <taxon>campanulids</taxon>
        <taxon>Asterales</taxon>
        <taxon>Asteraceae</taxon>
        <taxon>Carduoideae</taxon>
        <taxon>Cardueae</taxon>
        <taxon>Arctiinae</taxon>
        <taxon>Arctium</taxon>
    </lineage>
</organism>
<sequence length="180" mass="19970">MLESQIELLVDIGEIHDTRKIDIEIAGFIEVYSVEARAVGIENRVFRFANVKEQQCNKDYKDDENRNEDTASPCRGARMAEFYAGRRGAASNCGGGVHLTVRGSGDSSGDDGGESSVYLPPNQLKELQKQLSSNKVLYSVRGKFKMRVSWGLISIPYTFHWQCELQMGSPPSSSLIARSC</sequence>
<reference evidence="2" key="1">
    <citation type="journal article" date="2022" name="Mol. Ecol. Resour.">
        <title>The genomes of chicory, endive, great burdock and yacon provide insights into Asteraceae palaeo-polyploidization history and plant inulin production.</title>
        <authorList>
            <person name="Fan W."/>
            <person name="Wang S."/>
            <person name="Wang H."/>
            <person name="Wang A."/>
            <person name="Jiang F."/>
            <person name="Liu H."/>
            <person name="Zhao H."/>
            <person name="Xu D."/>
            <person name="Zhang Y."/>
        </authorList>
    </citation>
    <scope>NUCLEOTIDE SEQUENCE [LARGE SCALE GENOMIC DNA]</scope>
    <source>
        <strain evidence="2">cv. Niubang</strain>
    </source>
</reference>
<dbReference type="Proteomes" id="UP001055879">
    <property type="component" value="Linkage Group LG11"/>
</dbReference>
<gene>
    <name evidence="1" type="ORF">L6452_33135</name>
</gene>
<evidence type="ECO:0000313" key="2">
    <source>
        <dbReference type="Proteomes" id="UP001055879"/>
    </source>
</evidence>
<dbReference type="EMBL" id="CM042057">
    <property type="protein sequence ID" value="KAI3693301.1"/>
    <property type="molecule type" value="Genomic_DNA"/>
</dbReference>
<comment type="caution">
    <text evidence="1">The sequence shown here is derived from an EMBL/GenBank/DDBJ whole genome shotgun (WGS) entry which is preliminary data.</text>
</comment>
<reference evidence="1 2" key="2">
    <citation type="journal article" date="2022" name="Mol. Ecol. Resour.">
        <title>The genomes of chicory, endive, great burdock and yacon provide insights into Asteraceae paleo-polyploidization history and plant inulin production.</title>
        <authorList>
            <person name="Fan W."/>
            <person name="Wang S."/>
            <person name="Wang H."/>
            <person name="Wang A."/>
            <person name="Jiang F."/>
            <person name="Liu H."/>
            <person name="Zhao H."/>
            <person name="Xu D."/>
            <person name="Zhang Y."/>
        </authorList>
    </citation>
    <scope>NUCLEOTIDE SEQUENCE [LARGE SCALE GENOMIC DNA]</scope>
    <source>
        <strain evidence="2">cv. Niubang</strain>
    </source>
</reference>
<proteinExistence type="predicted"/>